<dbReference type="FunFam" id="1.20.1200.10:FF:000001">
    <property type="entry name" value="Cob(I)yrinic acid a,c-diamide adenosyltransferase"/>
    <property type="match status" value="1"/>
</dbReference>
<dbReference type="RefSeq" id="WP_015470222.1">
    <property type="nucleotide sequence ID" value="NC_020813.1"/>
</dbReference>
<dbReference type="Gene3D" id="1.20.1200.10">
    <property type="entry name" value="Cobalamin adenosyltransferase-like"/>
    <property type="match status" value="1"/>
</dbReference>
<gene>
    <name evidence="8" type="ORF">A11Q_1516</name>
</gene>
<keyword evidence="4 6" id="KW-0547">Nucleotide-binding</keyword>
<keyword evidence="3 6" id="KW-0808">Transferase</keyword>
<evidence type="ECO:0000256" key="6">
    <source>
        <dbReference type="RuleBase" id="RU366026"/>
    </source>
</evidence>
<dbReference type="EC" id="2.5.1.17" evidence="6"/>
<dbReference type="KEGG" id="bex:A11Q_1516"/>
<dbReference type="HOGENOM" id="CLU_083486_0_2_7"/>
<name>M4V8K4_9BACT</name>
<dbReference type="PATRIC" id="fig|1184267.3.peg.1533"/>
<dbReference type="Pfam" id="PF01923">
    <property type="entry name" value="Cob_adeno_trans"/>
    <property type="match status" value="1"/>
</dbReference>
<proteinExistence type="inferred from homology"/>
<evidence type="ECO:0000313" key="8">
    <source>
        <dbReference type="EMBL" id="AGH95732.1"/>
    </source>
</evidence>
<dbReference type="Proteomes" id="UP000012040">
    <property type="component" value="Chromosome"/>
</dbReference>
<comment type="subunit">
    <text evidence="2">Homotrimer.</text>
</comment>
<dbReference type="PANTHER" id="PTHR12213:SF0">
    <property type="entry name" value="CORRINOID ADENOSYLTRANSFERASE MMAB"/>
    <property type="match status" value="1"/>
</dbReference>
<organism evidence="8 9">
    <name type="scientific">Pseudobdellovibrio exovorus JSS</name>
    <dbReference type="NCBI Taxonomy" id="1184267"/>
    <lineage>
        <taxon>Bacteria</taxon>
        <taxon>Pseudomonadati</taxon>
        <taxon>Bdellovibrionota</taxon>
        <taxon>Bdellovibrionia</taxon>
        <taxon>Bdellovibrionales</taxon>
        <taxon>Pseudobdellovibrionaceae</taxon>
        <taxon>Pseudobdellovibrio</taxon>
    </lineage>
</organism>
<reference evidence="8 9" key="1">
    <citation type="journal article" date="2013" name="ISME J.">
        <title>By their genes ye shall know them: genomic signatures of predatory bacteria.</title>
        <authorList>
            <person name="Pasternak Z."/>
            <person name="Pietrokovski S."/>
            <person name="Rotem O."/>
            <person name="Gophna U."/>
            <person name="Lurie-Weinberger M.N."/>
            <person name="Jurkevitch E."/>
        </authorList>
    </citation>
    <scope>NUCLEOTIDE SEQUENCE [LARGE SCALE GENOMIC DNA]</scope>
    <source>
        <strain evidence="8 9">JSS</strain>
    </source>
</reference>
<comment type="similarity">
    <text evidence="1 6">Belongs to the Cob(I)alamin adenosyltransferase family.</text>
</comment>
<dbReference type="SUPFAM" id="SSF89028">
    <property type="entry name" value="Cobalamin adenosyltransferase-like"/>
    <property type="match status" value="1"/>
</dbReference>
<comment type="catalytic activity">
    <reaction evidence="6">
        <text>2 cob(II)yrinate a,c diamide + reduced [electron-transfer flavoprotein] + 2 ATP = 2 adenosylcob(III)yrinate a,c-diamide + 2 triphosphate + oxidized [electron-transfer flavoprotein] + 3 H(+)</text>
        <dbReference type="Rhea" id="RHEA:11528"/>
        <dbReference type="Rhea" id="RHEA-COMP:10685"/>
        <dbReference type="Rhea" id="RHEA-COMP:10686"/>
        <dbReference type="ChEBI" id="CHEBI:15378"/>
        <dbReference type="ChEBI" id="CHEBI:18036"/>
        <dbReference type="ChEBI" id="CHEBI:30616"/>
        <dbReference type="ChEBI" id="CHEBI:57692"/>
        <dbReference type="ChEBI" id="CHEBI:58307"/>
        <dbReference type="ChEBI" id="CHEBI:58503"/>
        <dbReference type="ChEBI" id="CHEBI:58537"/>
        <dbReference type="EC" id="2.5.1.17"/>
    </reaction>
</comment>
<dbReference type="PANTHER" id="PTHR12213">
    <property type="entry name" value="CORRINOID ADENOSYLTRANSFERASE"/>
    <property type="match status" value="1"/>
</dbReference>
<keyword evidence="5 6" id="KW-0067">ATP-binding</keyword>
<evidence type="ECO:0000313" key="9">
    <source>
        <dbReference type="Proteomes" id="UP000012040"/>
    </source>
</evidence>
<keyword evidence="9" id="KW-1185">Reference proteome</keyword>
<dbReference type="GO" id="GO:0009236">
    <property type="term" value="P:cobalamin biosynthetic process"/>
    <property type="evidence" value="ECO:0007669"/>
    <property type="project" value="UniProtKB-UniRule"/>
</dbReference>
<dbReference type="GO" id="GO:0008817">
    <property type="term" value="F:corrinoid adenosyltransferase activity"/>
    <property type="evidence" value="ECO:0007669"/>
    <property type="project" value="UniProtKB-UniRule"/>
</dbReference>
<comment type="catalytic activity">
    <reaction evidence="6">
        <text>2 cob(II)alamin + reduced [electron-transfer flavoprotein] + 2 ATP = 2 adenosylcob(III)alamin + 2 triphosphate + oxidized [electron-transfer flavoprotein] + 3 H(+)</text>
        <dbReference type="Rhea" id="RHEA:28671"/>
        <dbReference type="Rhea" id="RHEA-COMP:10685"/>
        <dbReference type="Rhea" id="RHEA-COMP:10686"/>
        <dbReference type="ChEBI" id="CHEBI:15378"/>
        <dbReference type="ChEBI" id="CHEBI:16304"/>
        <dbReference type="ChEBI" id="CHEBI:18036"/>
        <dbReference type="ChEBI" id="CHEBI:18408"/>
        <dbReference type="ChEBI" id="CHEBI:30616"/>
        <dbReference type="ChEBI" id="CHEBI:57692"/>
        <dbReference type="ChEBI" id="CHEBI:58307"/>
        <dbReference type="EC" id="2.5.1.17"/>
    </reaction>
</comment>
<accession>M4V8K4</accession>
<dbReference type="AlphaFoldDB" id="M4V8K4"/>
<sequence>MKIYTKTGDKGTTKLVDGSCVEKFNPRVEAYGCVDELNSALGVTKNYLLNEDSSVHEIAEHIEVIQSQLFSVGSLLATASADVFAKLPQITDTHITQLEKWVDHYTEPLPALKNFILPGGSQSAAFLHICRTSCRRAERRSSEILLAEQHYEKVLIYLNRLSDLLFTWSRWVNFKHGQTEIIWKKENV</sequence>
<comment type="pathway">
    <text evidence="6">Cofactor biosynthesis; adenosylcobalamin biosynthesis; adenosylcobalamin from cob(II)yrinate a,c-diamide: step 2/7.</text>
</comment>
<dbReference type="InterPro" id="IPR036451">
    <property type="entry name" value="CblAdoTrfase-like_sf"/>
</dbReference>
<dbReference type="OrthoDB" id="9791169at2"/>
<evidence type="ECO:0000256" key="2">
    <source>
        <dbReference type="ARBA" id="ARBA00011233"/>
    </source>
</evidence>
<dbReference type="InterPro" id="IPR016030">
    <property type="entry name" value="CblAdoTrfase-like"/>
</dbReference>
<dbReference type="UniPathway" id="UPA00148">
    <property type="reaction ID" value="UER00233"/>
</dbReference>
<dbReference type="InterPro" id="IPR029499">
    <property type="entry name" value="PduO-typ"/>
</dbReference>
<evidence type="ECO:0000256" key="3">
    <source>
        <dbReference type="ARBA" id="ARBA00022679"/>
    </source>
</evidence>
<protein>
    <recommendedName>
        <fullName evidence="6">Corrinoid adenosyltransferase</fullName>
        <ecNumber evidence="6">2.5.1.17</ecNumber>
    </recommendedName>
    <alternativeName>
        <fullName evidence="6">Cob(II)alamin adenosyltransferase</fullName>
    </alternativeName>
    <alternativeName>
        <fullName evidence="6">Cob(II)yrinic acid a,c-diamide adenosyltransferase</fullName>
    </alternativeName>
    <alternativeName>
        <fullName evidence="6">Cobinamide/cobalamin adenosyltransferase</fullName>
    </alternativeName>
</protein>
<dbReference type="EMBL" id="CP003537">
    <property type="protein sequence ID" value="AGH95732.1"/>
    <property type="molecule type" value="Genomic_DNA"/>
</dbReference>
<evidence type="ECO:0000259" key="7">
    <source>
        <dbReference type="Pfam" id="PF01923"/>
    </source>
</evidence>
<evidence type="ECO:0000256" key="1">
    <source>
        <dbReference type="ARBA" id="ARBA00007487"/>
    </source>
</evidence>
<keyword evidence="6" id="KW-0169">Cobalamin biosynthesis</keyword>
<dbReference type="STRING" id="1184267.A11Q_1516"/>
<dbReference type="eggNOG" id="COG2096">
    <property type="taxonomic scope" value="Bacteria"/>
</dbReference>
<feature type="domain" description="Cobalamin adenosyltransferase-like" evidence="7">
    <location>
        <begin position="3"/>
        <end position="172"/>
    </location>
</feature>
<dbReference type="GO" id="GO:0005524">
    <property type="term" value="F:ATP binding"/>
    <property type="evidence" value="ECO:0007669"/>
    <property type="project" value="UniProtKB-UniRule"/>
</dbReference>
<evidence type="ECO:0000256" key="5">
    <source>
        <dbReference type="ARBA" id="ARBA00022840"/>
    </source>
</evidence>
<evidence type="ECO:0000256" key="4">
    <source>
        <dbReference type="ARBA" id="ARBA00022741"/>
    </source>
</evidence>
<dbReference type="NCBIfam" id="TIGR00636">
    <property type="entry name" value="PduO_Nterm"/>
    <property type="match status" value="1"/>
</dbReference>